<proteinExistence type="predicted"/>
<reference evidence="1 2" key="1">
    <citation type="submission" date="2016-10" db="EMBL/GenBank/DDBJ databases">
        <authorList>
            <person name="de Groot N.N."/>
        </authorList>
    </citation>
    <scope>NUCLEOTIDE SEQUENCE [LARGE SCALE GENOMIC DNA]</scope>
    <source>
        <strain evidence="1 2">APO</strain>
    </source>
</reference>
<dbReference type="Proteomes" id="UP000199230">
    <property type="component" value="Unassembled WGS sequence"/>
</dbReference>
<accession>A0A1H3RFP2</accession>
<evidence type="ECO:0000313" key="1">
    <source>
        <dbReference type="EMBL" id="SDZ24135.1"/>
    </source>
</evidence>
<sequence>MKANFENRVLEVVRVDNLWTIREIEGKNEHIYSYKFDTRKEAMHHLTDTLSHLRSLRMILP</sequence>
<dbReference type="AlphaFoldDB" id="A0A1H3RFP2"/>
<protein>
    <submittedName>
        <fullName evidence="1">Uncharacterized protein</fullName>
    </submittedName>
</protein>
<organism evidence="1 2">
    <name type="scientific">Tindallia californiensis</name>
    <dbReference type="NCBI Taxonomy" id="159292"/>
    <lineage>
        <taxon>Bacteria</taxon>
        <taxon>Bacillati</taxon>
        <taxon>Bacillota</taxon>
        <taxon>Clostridia</taxon>
        <taxon>Peptostreptococcales</taxon>
        <taxon>Tindalliaceae</taxon>
        <taxon>Tindallia</taxon>
    </lineage>
</organism>
<keyword evidence="2" id="KW-1185">Reference proteome</keyword>
<dbReference type="RefSeq" id="WP_093315660.1">
    <property type="nucleotide sequence ID" value="NZ_FNPV01000020.1"/>
</dbReference>
<gene>
    <name evidence="1" type="ORF">SAMN05192546_1201</name>
</gene>
<dbReference type="EMBL" id="FNPV01000020">
    <property type="protein sequence ID" value="SDZ24135.1"/>
    <property type="molecule type" value="Genomic_DNA"/>
</dbReference>
<name>A0A1H3RFP2_9FIRM</name>
<evidence type="ECO:0000313" key="2">
    <source>
        <dbReference type="Proteomes" id="UP000199230"/>
    </source>
</evidence>